<sequence>MSEPIQPDSINTELWEFPCTISFKTMATNRANIDVDVLTAIQNVVPGDYSPTVKPSAKGNYVSITVRITLQTKEQVENLYRDVRAIADVKMCL</sequence>
<dbReference type="InterPro" id="IPR007454">
    <property type="entry name" value="UPF0250_YbeD-like"/>
</dbReference>
<dbReference type="InterPro" id="IPR027471">
    <property type="entry name" value="YbeD-like_sf"/>
</dbReference>
<name>A0A316FWF9_9GAMM</name>
<organism evidence="3 4">
    <name type="scientific">Pleionea mediterranea</name>
    <dbReference type="NCBI Taxonomy" id="523701"/>
    <lineage>
        <taxon>Bacteria</taxon>
        <taxon>Pseudomonadati</taxon>
        <taxon>Pseudomonadota</taxon>
        <taxon>Gammaproteobacteria</taxon>
        <taxon>Oceanospirillales</taxon>
        <taxon>Pleioneaceae</taxon>
        <taxon>Pleionea</taxon>
    </lineage>
</organism>
<dbReference type="PANTHER" id="PTHR38036:SF1">
    <property type="entry name" value="UPF0250 PROTEIN YBED"/>
    <property type="match status" value="1"/>
</dbReference>
<evidence type="ECO:0000256" key="2">
    <source>
        <dbReference type="HAMAP-Rule" id="MF_00659"/>
    </source>
</evidence>
<comment type="caution">
    <text evidence="3">The sequence shown here is derived from an EMBL/GenBank/DDBJ whole genome shotgun (WGS) entry which is preliminary data.</text>
</comment>
<dbReference type="EMBL" id="QGGU01000005">
    <property type="protein sequence ID" value="PWK51976.1"/>
    <property type="molecule type" value="Genomic_DNA"/>
</dbReference>
<dbReference type="Gene3D" id="3.30.70.260">
    <property type="match status" value="1"/>
</dbReference>
<dbReference type="GO" id="GO:0005829">
    <property type="term" value="C:cytosol"/>
    <property type="evidence" value="ECO:0007669"/>
    <property type="project" value="TreeGrafter"/>
</dbReference>
<dbReference type="NCBIfam" id="NF003447">
    <property type="entry name" value="PRK04998.1"/>
    <property type="match status" value="1"/>
</dbReference>
<dbReference type="PANTHER" id="PTHR38036">
    <property type="entry name" value="UPF0250 PROTEIN YBED"/>
    <property type="match status" value="1"/>
</dbReference>
<comment type="similarity">
    <text evidence="1 2">Belongs to the UPF0250 family.</text>
</comment>
<evidence type="ECO:0000256" key="1">
    <source>
        <dbReference type="ARBA" id="ARBA00008460"/>
    </source>
</evidence>
<reference evidence="3 4" key="1">
    <citation type="submission" date="2018-05" db="EMBL/GenBank/DDBJ databases">
        <title>Genomic Encyclopedia of Type Strains, Phase IV (KMG-IV): sequencing the most valuable type-strain genomes for metagenomic binning, comparative biology and taxonomic classification.</title>
        <authorList>
            <person name="Goeker M."/>
        </authorList>
    </citation>
    <scope>NUCLEOTIDE SEQUENCE [LARGE SCALE GENOMIC DNA]</scope>
    <source>
        <strain evidence="3 4">DSM 25350</strain>
    </source>
</reference>
<evidence type="ECO:0000313" key="3">
    <source>
        <dbReference type="EMBL" id="PWK51976.1"/>
    </source>
</evidence>
<dbReference type="OrthoDB" id="9793424at2"/>
<dbReference type="AlphaFoldDB" id="A0A316FWF9"/>
<protein>
    <recommendedName>
        <fullName evidence="2">UPF0250 protein C8D97_105293</fullName>
    </recommendedName>
</protein>
<dbReference type="SUPFAM" id="SSF117991">
    <property type="entry name" value="YbeD/HP0495-like"/>
    <property type="match status" value="1"/>
</dbReference>
<gene>
    <name evidence="3" type="ORF">C8D97_105293</name>
</gene>
<dbReference type="Proteomes" id="UP000245790">
    <property type="component" value="Unassembled WGS sequence"/>
</dbReference>
<proteinExistence type="inferred from homology"/>
<dbReference type="HAMAP" id="MF_00659">
    <property type="entry name" value="UPF0250"/>
    <property type="match status" value="1"/>
</dbReference>
<dbReference type="Pfam" id="PF04359">
    <property type="entry name" value="DUF493"/>
    <property type="match status" value="1"/>
</dbReference>
<evidence type="ECO:0000313" key="4">
    <source>
        <dbReference type="Proteomes" id="UP000245790"/>
    </source>
</evidence>
<keyword evidence="4" id="KW-1185">Reference proteome</keyword>
<dbReference type="RefSeq" id="WP_109763351.1">
    <property type="nucleotide sequence ID" value="NZ_QGGU01000005.1"/>
</dbReference>
<accession>A0A316FWF9</accession>